<feature type="domain" description="Tail sheath protein C-terminal" evidence="3">
    <location>
        <begin position="352"/>
        <end position="453"/>
    </location>
</feature>
<evidence type="ECO:0000256" key="1">
    <source>
        <dbReference type="ARBA" id="ARBA00008005"/>
    </source>
</evidence>
<organism evidence="4 5">
    <name type="scientific">Methanosuratincola subterraneus</name>
    <dbReference type="NCBI Taxonomy" id="2593994"/>
    <lineage>
        <taxon>Archaea</taxon>
        <taxon>Thermoproteota</taxon>
        <taxon>Methanosuratincolia</taxon>
        <taxon>Candidatus Methanomethylicales</taxon>
        <taxon>Candidatus Methanomethylicaceae</taxon>
        <taxon>Candidatus Methanosuratincola (ex Vanwonterghem et al. 2016)</taxon>
    </lineage>
</organism>
<accession>A0A444L838</accession>
<dbReference type="PANTHER" id="PTHR35861">
    <property type="match status" value="1"/>
</dbReference>
<evidence type="ECO:0000313" key="5">
    <source>
        <dbReference type="Proteomes" id="UP000288215"/>
    </source>
</evidence>
<dbReference type="PANTHER" id="PTHR35861:SF2">
    <property type="entry name" value="FELS-2 PROPHAGE PROTEIN"/>
    <property type="match status" value="1"/>
</dbReference>
<dbReference type="InterPro" id="IPR020287">
    <property type="entry name" value="Tail_sheath_C"/>
</dbReference>
<evidence type="ECO:0000259" key="3">
    <source>
        <dbReference type="Pfam" id="PF17482"/>
    </source>
</evidence>
<evidence type="ECO:0000313" key="4">
    <source>
        <dbReference type="EMBL" id="RWX73718.1"/>
    </source>
</evidence>
<dbReference type="Gene3D" id="3.30.1370.220">
    <property type="match status" value="1"/>
</dbReference>
<feature type="domain" description="Tail sheath protein subtilisin-like" evidence="2">
    <location>
        <begin position="204"/>
        <end position="350"/>
    </location>
</feature>
<comment type="similarity">
    <text evidence="1">Belongs to the myoviridae tail sheath protein family.</text>
</comment>
<dbReference type="EMBL" id="RXGA01000002">
    <property type="protein sequence ID" value="RWX73718.1"/>
    <property type="molecule type" value="Genomic_DNA"/>
</dbReference>
<evidence type="ECO:0000259" key="2">
    <source>
        <dbReference type="Pfam" id="PF04984"/>
    </source>
</evidence>
<proteinExistence type="inferred from homology"/>
<gene>
    <name evidence="4" type="ORF">Metus_0497</name>
</gene>
<dbReference type="Pfam" id="PF04984">
    <property type="entry name" value="Phage_sheath_1"/>
    <property type="match status" value="1"/>
</dbReference>
<dbReference type="AlphaFoldDB" id="A0A444L838"/>
<reference evidence="4 5" key="1">
    <citation type="submission" date="2018-12" db="EMBL/GenBank/DDBJ databases">
        <title>The complete genome of the methanogenic archaea of the candidate phylum Verstraetearchaeota, obtained from the metagenome of underground thermal water.</title>
        <authorList>
            <person name="Kadnikov V.V."/>
            <person name="Mardanov A.V."/>
            <person name="Beletsky A.V."/>
            <person name="Karnachuk O.V."/>
            <person name="Ravin N.V."/>
        </authorList>
    </citation>
    <scope>NUCLEOTIDE SEQUENCE [LARGE SCALE GENOMIC DNA]</scope>
    <source>
        <strain evidence="4">Ch88</strain>
    </source>
</reference>
<sequence length="455" mass="49200">MGSNLVRILPGVEVQVVKEIVPQQLHPSGVVGIIGTAEKGPVLTPVPATSYREYQEKFGSDLSFSLTKEARICFMNGVFEVFATRIEAAGTTNASAVLKDAEGEEALRLEARYVGESGNKLRYAVSAGAIEGSFSLQITDGTRFEAFDNITMDRSSELYAVDVINRGSKLATAKDLGKRGKAAPKALMAGEGQFEGGVTAKPDPSSYEKALEMLEMEEDVDVVLVADCWDPKVHAMVDAHCMNMSKDAKNRIGIGTVGPGESVQEIVKRTSALASDRFVLVAPYGVAGAVAGLISRLNYYESPTFKALTGIAELERRYTPSELMELLKAGVLAIEARRGRGLIVEKAITTSKEQISVIRIADHAVRGTKNISENFIGTLNTTQGRGALKEKITEFMIQMERENAIVPSTDGKEPAFLVDVYSSQMDFAQGVVRVDIAVRPVRAMDYIYATITVQA</sequence>
<name>A0A444L838_METS7</name>
<dbReference type="InterPro" id="IPR052042">
    <property type="entry name" value="Tail_sheath_structural"/>
</dbReference>
<dbReference type="InterPro" id="IPR035089">
    <property type="entry name" value="Phage_sheath_subtilisin"/>
</dbReference>
<dbReference type="Proteomes" id="UP000288215">
    <property type="component" value="Unassembled WGS sequence"/>
</dbReference>
<dbReference type="Pfam" id="PF17482">
    <property type="entry name" value="Phage_sheath_1C"/>
    <property type="match status" value="1"/>
</dbReference>
<dbReference type="Gene3D" id="3.10.450.690">
    <property type="match status" value="1"/>
</dbReference>
<protein>
    <submittedName>
        <fullName evidence="4">Phage tail sheath protein</fullName>
    </submittedName>
</protein>
<comment type="caution">
    <text evidence="4">The sequence shown here is derived from an EMBL/GenBank/DDBJ whole genome shotgun (WGS) entry which is preliminary data.</text>
</comment>